<reference evidence="1" key="2">
    <citation type="submission" date="2019-01" db="UniProtKB">
        <authorList>
            <consortium name="EnsemblPlants"/>
        </authorList>
    </citation>
    <scope>IDENTIFICATION</scope>
    <source>
        <strain evidence="1">cv. Heinz 1706</strain>
    </source>
</reference>
<protein>
    <submittedName>
        <fullName evidence="1">Uncharacterized protein</fullName>
    </submittedName>
</protein>
<name>A0A3Q7GC10_SOLLC</name>
<accession>A0A3Q7GC10</accession>
<dbReference type="InParanoid" id="A0A3Q7GC10"/>
<dbReference type="Gramene" id="Solyc04g081600.2.1">
    <property type="protein sequence ID" value="Solyc04g081600.2.1"/>
    <property type="gene ID" value="Solyc04g081600.2"/>
</dbReference>
<reference evidence="1" key="1">
    <citation type="journal article" date="2012" name="Nature">
        <title>The tomato genome sequence provides insights into fleshy fruit evolution.</title>
        <authorList>
            <consortium name="Tomato Genome Consortium"/>
        </authorList>
    </citation>
    <scope>NUCLEOTIDE SEQUENCE [LARGE SCALE GENOMIC DNA]</scope>
    <source>
        <strain evidence="1">cv. Heinz 1706</strain>
    </source>
</reference>
<evidence type="ECO:0000313" key="2">
    <source>
        <dbReference type="Proteomes" id="UP000004994"/>
    </source>
</evidence>
<evidence type="ECO:0000313" key="1">
    <source>
        <dbReference type="EnsemblPlants" id="Solyc04g081600.2.1"/>
    </source>
</evidence>
<dbReference type="AlphaFoldDB" id="A0A3Q7GC10"/>
<keyword evidence="2" id="KW-1185">Reference proteome</keyword>
<organism evidence="1">
    <name type="scientific">Solanum lycopersicum</name>
    <name type="common">Tomato</name>
    <name type="synonym">Lycopersicon esculentum</name>
    <dbReference type="NCBI Taxonomy" id="4081"/>
    <lineage>
        <taxon>Eukaryota</taxon>
        <taxon>Viridiplantae</taxon>
        <taxon>Streptophyta</taxon>
        <taxon>Embryophyta</taxon>
        <taxon>Tracheophyta</taxon>
        <taxon>Spermatophyta</taxon>
        <taxon>Magnoliopsida</taxon>
        <taxon>eudicotyledons</taxon>
        <taxon>Gunneridae</taxon>
        <taxon>Pentapetalae</taxon>
        <taxon>asterids</taxon>
        <taxon>lamiids</taxon>
        <taxon>Solanales</taxon>
        <taxon>Solanaceae</taxon>
        <taxon>Solanoideae</taxon>
        <taxon>Solaneae</taxon>
        <taxon>Solanum</taxon>
        <taxon>Solanum subgen. Lycopersicon</taxon>
    </lineage>
</organism>
<sequence length="73" mass="8137">MLNPLLKLNSIAHFVVPVNGFLLGPLRLVMSSIARRVSLISIGVGTLVIELHDDNITQRTINLNYFSFLPHLL</sequence>
<dbReference type="Proteomes" id="UP000004994">
    <property type="component" value="Chromosome 4"/>
</dbReference>
<proteinExistence type="predicted"/>
<dbReference type="EnsemblPlants" id="Solyc04g081600.2.1">
    <property type="protein sequence ID" value="Solyc04g081600.2.1"/>
    <property type="gene ID" value="Solyc04g081600.2"/>
</dbReference>